<keyword evidence="6" id="KW-0813">Transport</keyword>
<evidence type="ECO:0000256" key="10">
    <source>
        <dbReference type="SAM" id="MobiDB-lite"/>
    </source>
</evidence>
<keyword evidence="13" id="KW-1185">Reference proteome</keyword>
<comment type="similarity">
    <text evidence="4">Belongs to the snurportin family.</text>
</comment>
<dbReference type="PANTHER" id="PTHR13403">
    <property type="entry name" value="SNURPORTIN1 RNUT1 PROTEIN RNA, U TRANSPORTER 1"/>
    <property type="match status" value="1"/>
</dbReference>
<dbReference type="GO" id="GO:0005634">
    <property type="term" value="C:nucleus"/>
    <property type="evidence" value="ECO:0007669"/>
    <property type="project" value="UniProtKB-SubCell"/>
</dbReference>
<evidence type="ECO:0000259" key="11">
    <source>
        <dbReference type="Pfam" id="PF21974"/>
    </source>
</evidence>
<evidence type="ECO:0000256" key="6">
    <source>
        <dbReference type="ARBA" id="ARBA00022448"/>
    </source>
</evidence>
<dbReference type="SUPFAM" id="SSF56091">
    <property type="entry name" value="DNA ligase/mRNA capping enzyme, catalytic domain"/>
    <property type="match status" value="1"/>
</dbReference>
<dbReference type="CDD" id="cd09232">
    <property type="entry name" value="Snurportin-1_C"/>
    <property type="match status" value="1"/>
</dbReference>
<dbReference type="Gene3D" id="3.30.470.30">
    <property type="entry name" value="DNA ligase/mRNA capping enzyme"/>
    <property type="match status" value="1"/>
</dbReference>
<dbReference type="InterPro" id="IPR017336">
    <property type="entry name" value="Snurportin-1"/>
</dbReference>
<keyword evidence="7" id="KW-0963">Cytoplasm</keyword>
<evidence type="ECO:0000256" key="2">
    <source>
        <dbReference type="ARBA" id="ARBA00004123"/>
    </source>
</evidence>
<feature type="domain" description="Snurportin-1 m3G cap-binding" evidence="11">
    <location>
        <begin position="97"/>
        <end position="273"/>
    </location>
</feature>
<dbReference type="GO" id="GO:0061015">
    <property type="term" value="P:snRNA import into nucleus"/>
    <property type="evidence" value="ECO:0007669"/>
    <property type="project" value="InterPro"/>
</dbReference>
<accession>A0A7I8KGN7</accession>
<evidence type="ECO:0000256" key="9">
    <source>
        <dbReference type="ARBA" id="ARBA00023242"/>
    </source>
</evidence>
<dbReference type="GO" id="GO:0005737">
    <property type="term" value="C:cytoplasm"/>
    <property type="evidence" value="ECO:0007669"/>
    <property type="project" value="UniProtKB-SubCell"/>
</dbReference>
<dbReference type="EMBL" id="LR746268">
    <property type="protein sequence ID" value="CAA7396248.1"/>
    <property type="molecule type" value="Genomic_DNA"/>
</dbReference>
<comment type="subcellular location">
    <subcellularLocation>
        <location evidence="3">Cytoplasm</location>
    </subcellularLocation>
    <subcellularLocation>
        <location evidence="2">Nucleus</location>
    </subcellularLocation>
</comment>
<evidence type="ECO:0000313" key="13">
    <source>
        <dbReference type="Proteomes" id="UP000663760"/>
    </source>
</evidence>
<organism evidence="12 13">
    <name type="scientific">Spirodela intermedia</name>
    <name type="common">Intermediate duckweed</name>
    <dbReference type="NCBI Taxonomy" id="51605"/>
    <lineage>
        <taxon>Eukaryota</taxon>
        <taxon>Viridiplantae</taxon>
        <taxon>Streptophyta</taxon>
        <taxon>Embryophyta</taxon>
        <taxon>Tracheophyta</taxon>
        <taxon>Spermatophyta</taxon>
        <taxon>Magnoliopsida</taxon>
        <taxon>Liliopsida</taxon>
        <taxon>Araceae</taxon>
        <taxon>Lemnoideae</taxon>
        <taxon>Spirodela</taxon>
    </lineage>
</organism>
<keyword evidence="8" id="KW-0694">RNA-binding</keyword>
<feature type="region of interest" description="Disordered" evidence="10">
    <location>
        <begin position="51"/>
        <end position="70"/>
    </location>
</feature>
<dbReference type="Proteomes" id="UP000663760">
    <property type="component" value="Chromosome 5"/>
</dbReference>
<evidence type="ECO:0000256" key="8">
    <source>
        <dbReference type="ARBA" id="ARBA00022884"/>
    </source>
</evidence>
<reference evidence="12" key="1">
    <citation type="submission" date="2020-02" db="EMBL/GenBank/DDBJ databases">
        <authorList>
            <person name="Scholz U."/>
            <person name="Mascher M."/>
            <person name="Fiebig A."/>
        </authorList>
    </citation>
    <scope>NUCLEOTIDE SEQUENCE</scope>
</reference>
<evidence type="ECO:0000256" key="7">
    <source>
        <dbReference type="ARBA" id="ARBA00022490"/>
    </source>
</evidence>
<name>A0A7I8KGN7_SPIIN</name>
<dbReference type="AlphaFoldDB" id="A0A7I8KGN7"/>
<dbReference type="Pfam" id="PF21974">
    <property type="entry name" value="SPN1_m3Gcap_bd"/>
    <property type="match status" value="1"/>
</dbReference>
<evidence type="ECO:0000256" key="3">
    <source>
        <dbReference type="ARBA" id="ARBA00004496"/>
    </source>
</evidence>
<dbReference type="OrthoDB" id="10003593at2759"/>
<evidence type="ECO:0000313" key="12">
    <source>
        <dbReference type="EMBL" id="CAA7396248.1"/>
    </source>
</evidence>
<feature type="region of interest" description="Disordered" evidence="10">
    <location>
        <begin position="1"/>
        <end position="33"/>
    </location>
</feature>
<proteinExistence type="inferred from homology"/>
<evidence type="ECO:0000256" key="5">
    <source>
        <dbReference type="ARBA" id="ARBA00016034"/>
    </source>
</evidence>
<protein>
    <recommendedName>
        <fullName evidence="5">Snurportin-1</fullName>
    </recommendedName>
</protein>
<sequence>MAPHDIRRPFKRAAMSDQQRRREQALLRQAQHRAEAQNRARFLASSVLGLEDHSEPNLPPESTSEPEEDADAIPRELDVIQASKLRGSEARLWFSRQLMFPEWMIDVPLRLEEDWYVFPRPEGKRCFVVSSNGTTISRCRNGSMLHRFPSNLPCGARTRDGSGPSQSYCILDCIFHEPDQTYYVIDMVCWRGYSLYDCSAEFRFFWLNSKLIETGACDPPSTYHKYRFSTCPIYDCSLIGLQTAYSGDVPYVKDGLLFYNKHAHYQTGNTPLALVWKDECCSQYFLDTDSKGQVPDRQLVVLELQEDGKVTSSDEPPVMFTCLGEEFIEKASLRPQSLLRFAIGDGGLKLAEGRLEMVDLIYIGKSNSRRGFADSYSKVLFQFTARHNPLRFEDLVASLQSSVGQCTESEDIVMTE</sequence>
<dbReference type="InterPro" id="IPR047857">
    <property type="entry name" value="Snurportin1_C"/>
</dbReference>
<evidence type="ECO:0000256" key="1">
    <source>
        <dbReference type="ARBA" id="ARBA00003975"/>
    </source>
</evidence>
<keyword evidence="9" id="KW-0539">Nucleus</keyword>
<gene>
    <name evidence="12" type="ORF">SI8410_05006911</name>
</gene>
<comment type="function">
    <text evidence="1">Functions as an U snRNP-specific nuclear import adapter. Involved in the trimethylguanosine (m3G)-cap-dependent nuclear import of U snRNPs. Binds specifically to the terminal m3G-cap U snRNAs.</text>
</comment>
<dbReference type="PANTHER" id="PTHR13403:SF6">
    <property type="entry name" value="SNURPORTIN-1"/>
    <property type="match status" value="1"/>
</dbReference>
<dbReference type="GO" id="GO:0003723">
    <property type="term" value="F:RNA binding"/>
    <property type="evidence" value="ECO:0007669"/>
    <property type="project" value="UniProtKB-KW"/>
</dbReference>
<evidence type="ECO:0000256" key="4">
    <source>
        <dbReference type="ARBA" id="ARBA00007540"/>
    </source>
</evidence>